<dbReference type="Pfam" id="PF02018">
    <property type="entry name" value="CBM_4_9"/>
    <property type="match status" value="1"/>
</dbReference>
<dbReference type="Proteomes" id="UP000198517">
    <property type="component" value="Unassembled WGS sequence"/>
</dbReference>
<reference evidence="6 7" key="1">
    <citation type="submission" date="2016-10" db="EMBL/GenBank/DDBJ databases">
        <authorList>
            <person name="de Groot N.N."/>
        </authorList>
    </citation>
    <scope>NUCLEOTIDE SEQUENCE [LARGE SCALE GENOMIC DNA]</scope>
    <source>
        <strain evidence="6 7">DSM 24015</strain>
    </source>
</reference>
<proteinExistence type="predicted"/>
<dbReference type="InterPro" id="IPR008979">
    <property type="entry name" value="Galactose-bd-like_sf"/>
</dbReference>
<dbReference type="RefSeq" id="WP_092735526.1">
    <property type="nucleotide sequence ID" value="NZ_FNAS01000001.1"/>
</dbReference>
<dbReference type="GO" id="GO:0016798">
    <property type="term" value="F:hydrolase activity, acting on glycosyl bonds"/>
    <property type="evidence" value="ECO:0007669"/>
    <property type="project" value="InterPro"/>
</dbReference>
<dbReference type="STRING" id="1071918.SAMN05421544_10172"/>
<dbReference type="AlphaFoldDB" id="A0A1G6Y8M9"/>
<protein>
    <submittedName>
        <fullName evidence="6">Por secretion system C-terminal sorting domain-containing protein</fullName>
    </submittedName>
</protein>
<feature type="signal peptide" evidence="3">
    <location>
        <begin position="1"/>
        <end position="18"/>
    </location>
</feature>
<accession>A0A1G6Y8M9</accession>
<dbReference type="NCBIfam" id="TIGR04183">
    <property type="entry name" value="Por_Secre_tail"/>
    <property type="match status" value="1"/>
</dbReference>
<keyword evidence="2" id="KW-0378">Hydrolase</keyword>
<sequence>MKKLLLASSVLFSTLVFSQQNLIDNGGLEEWEDINYAPYEQPVNWKAGGSNAEKSGSNPQEGEFCVAFPPSSNSSSFIRYLKNNAGVVPGQKYILSYYVYDNSEGRSIAHNFDWRKSSGESITTGKDNYTNADNSDSWVKVTRELTAPDEAAGFGITVRAGGTGSDVLKIDNFSLVKESDMGTTEVADKKPNFYVANKVLHIFPKEKMTVKVVNFNGQILQSKTVNTETVLDLNTLSKGIYIVVFETDNGLFADKISL</sequence>
<feature type="domain" description="CBM-cenC" evidence="4">
    <location>
        <begin position="21"/>
        <end position="158"/>
    </location>
</feature>
<name>A0A1G6Y8M9_9FLAO</name>
<dbReference type="SUPFAM" id="SSF49785">
    <property type="entry name" value="Galactose-binding domain-like"/>
    <property type="match status" value="1"/>
</dbReference>
<evidence type="ECO:0000313" key="7">
    <source>
        <dbReference type="Proteomes" id="UP000198517"/>
    </source>
</evidence>
<evidence type="ECO:0000259" key="5">
    <source>
        <dbReference type="Pfam" id="PF18962"/>
    </source>
</evidence>
<evidence type="ECO:0000256" key="3">
    <source>
        <dbReference type="SAM" id="SignalP"/>
    </source>
</evidence>
<feature type="chain" id="PRO_5011786787" evidence="3">
    <location>
        <begin position="19"/>
        <end position="258"/>
    </location>
</feature>
<gene>
    <name evidence="6" type="ORF">SAMN05421544_10172</name>
</gene>
<keyword evidence="1 3" id="KW-0732">Signal</keyword>
<evidence type="ECO:0000256" key="2">
    <source>
        <dbReference type="ARBA" id="ARBA00022801"/>
    </source>
</evidence>
<dbReference type="Gene3D" id="2.60.120.260">
    <property type="entry name" value="Galactose-binding domain-like"/>
    <property type="match status" value="1"/>
</dbReference>
<evidence type="ECO:0000256" key="1">
    <source>
        <dbReference type="ARBA" id="ARBA00022729"/>
    </source>
</evidence>
<dbReference type="Pfam" id="PF18962">
    <property type="entry name" value="Por_Secre_tail"/>
    <property type="match status" value="1"/>
</dbReference>
<evidence type="ECO:0000313" key="6">
    <source>
        <dbReference type="EMBL" id="SDD86769.1"/>
    </source>
</evidence>
<organism evidence="6 7">
    <name type="scientific">Riemerella columbipharyngis</name>
    <dbReference type="NCBI Taxonomy" id="1071918"/>
    <lineage>
        <taxon>Bacteria</taxon>
        <taxon>Pseudomonadati</taxon>
        <taxon>Bacteroidota</taxon>
        <taxon>Flavobacteriia</taxon>
        <taxon>Flavobacteriales</taxon>
        <taxon>Weeksellaceae</taxon>
        <taxon>Riemerella</taxon>
    </lineage>
</organism>
<evidence type="ECO:0000259" key="4">
    <source>
        <dbReference type="Pfam" id="PF02018"/>
    </source>
</evidence>
<dbReference type="EMBL" id="FNAS01000001">
    <property type="protein sequence ID" value="SDD86769.1"/>
    <property type="molecule type" value="Genomic_DNA"/>
</dbReference>
<dbReference type="OrthoDB" id="1465721at2"/>
<dbReference type="InterPro" id="IPR026444">
    <property type="entry name" value="Secre_tail"/>
</dbReference>
<keyword evidence="7" id="KW-1185">Reference proteome</keyword>
<dbReference type="InterPro" id="IPR003305">
    <property type="entry name" value="CenC_carb-bd"/>
</dbReference>
<feature type="domain" description="Secretion system C-terminal sorting" evidence="5">
    <location>
        <begin position="198"/>
        <end position="256"/>
    </location>
</feature>